<comment type="caution">
    <text evidence="6">The sequence shown here is derived from an EMBL/GenBank/DDBJ whole genome shotgun (WGS) entry which is preliminary data.</text>
</comment>
<dbReference type="GO" id="GO:0008184">
    <property type="term" value="F:glycogen phosphorylase activity"/>
    <property type="evidence" value="ECO:0007669"/>
    <property type="project" value="InterPro"/>
</dbReference>
<evidence type="ECO:0000313" key="7">
    <source>
        <dbReference type="Proteomes" id="UP000192578"/>
    </source>
</evidence>
<dbReference type="Pfam" id="PF00343">
    <property type="entry name" value="Phosphorylase"/>
    <property type="match status" value="1"/>
</dbReference>
<evidence type="ECO:0000256" key="1">
    <source>
        <dbReference type="ARBA" id="ARBA00006047"/>
    </source>
</evidence>
<comment type="function">
    <text evidence="3 5">Allosteric enzyme that catalyzes the rate-limiting step in glycogen catabolism, the phosphorolytic cleavage of glycogen to produce glucose-1-phosphate, and plays a central role in maintaining cellular and organismal glucose homeostasis.</text>
</comment>
<evidence type="ECO:0000313" key="6">
    <source>
        <dbReference type="EMBL" id="OQV20892.1"/>
    </source>
</evidence>
<dbReference type="PANTHER" id="PTHR11468:SF3">
    <property type="entry name" value="GLYCOGEN PHOSPHORYLASE, LIVER FORM"/>
    <property type="match status" value="1"/>
</dbReference>
<dbReference type="InterPro" id="IPR000811">
    <property type="entry name" value="Glyco_trans_35"/>
</dbReference>
<proteinExistence type="inferred from homology"/>
<comment type="subunit">
    <text evidence="4">Homodimer; enzymatically active. Interacts with PPP1R3B; recruits the phosphatase PP1 which dephosphorylates and inactivates PYGL/glycogen phosphorylase.</text>
</comment>
<reference evidence="7" key="1">
    <citation type="submission" date="2017-01" db="EMBL/GenBank/DDBJ databases">
        <title>Comparative genomics of anhydrobiosis in the tardigrade Hypsibius dujardini.</title>
        <authorList>
            <person name="Yoshida Y."/>
            <person name="Koutsovoulos G."/>
            <person name="Laetsch D."/>
            <person name="Stevens L."/>
            <person name="Kumar S."/>
            <person name="Horikawa D."/>
            <person name="Ishino K."/>
            <person name="Komine S."/>
            <person name="Tomita M."/>
            <person name="Blaxter M."/>
            <person name="Arakawa K."/>
        </authorList>
    </citation>
    <scope>NUCLEOTIDE SEQUENCE [LARGE SCALE GENOMIC DNA]</scope>
    <source>
        <strain evidence="7">Z151</strain>
    </source>
</reference>
<dbReference type="Gene3D" id="3.40.50.2000">
    <property type="entry name" value="Glycogen Phosphorylase B"/>
    <property type="match status" value="1"/>
</dbReference>
<evidence type="ECO:0000256" key="2">
    <source>
        <dbReference type="ARBA" id="ARBA00036074"/>
    </source>
</evidence>
<dbReference type="EMBL" id="MTYJ01000027">
    <property type="protein sequence ID" value="OQV20892.1"/>
    <property type="molecule type" value="Genomic_DNA"/>
</dbReference>
<dbReference type="SUPFAM" id="SSF53756">
    <property type="entry name" value="UDP-Glycosyltransferase/glycogen phosphorylase"/>
    <property type="match status" value="1"/>
</dbReference>
<dbReference type="EC" id="2.4.1.1" evidence="5"/>
<comment type="catalytic activity">
    <reaction evidence="2">
        <text>[(1-&gt;4)-alpha-D-glucosyl](n) + phosphate = [(1-&gt;4)-alpha-D-glucosyl](n-1) + alpha-D-glucose 1-phosphate</text>
        <dbReference type="Rhea" id="RHEA:41732"/>
        <dbReference type="Rhea" id="RHEA-COMP:9584"/>
        <dbReference type="Rhea" id="RHEA-COMP:9586"/>
        <dbReference type="ChEBI" id="CHEBI:15444"/>
        <dbReference type="ChEBI" id="CHEBI:43474"/>
        <dbReference type="ChEBI" id="CHEBI:58601"/>
        <dbReference type="EC" id="2.4.1.1"/>
    </reaction>
    <physiologicalReaction direction="left-to-right" evidence="2">
        <dbReference type="Rhea" id="RHEA:41733"/>
    </physiologicalReaction>
</comment>
<protein>
    <recommendedName>
        <fullName evidence="5">Alpha-1,4 glucan phosphorylase</fullName>
        <ecNumber evidence="5">2.4.1.1</ecNumber>
    </recommendedName>
</protein>
<comment type="cofactor">
    <cofactor evidence="5">
        <name>pyridoxal 5'-phosphate</name>
        <dbReference type="ChEBI" id="CHEBI:597326"/>
    </cofactor>
</comment>
<keyword evidence="5" id="KW-0119">Carbohydrate metabolism</keyword>
<dbReference type="GO" id="GO:0005980">
    <property type="term" value="P:glycogen catabolic process"/>
    <property type="evidence" value="ECO:0007669"/>
    <property type="project" value="TreeGrafter"/>
</dbReference>
<comment type="similarity">
    <text evidence="1 5">Belongs to the glycogen phosphorylase family.</text>
</comment>
<dbReference type="GO" id="GO:0005737">
    <property type="term" value="C:cytoplasm"/>
    <property type="evidence" value="ECO:0007669"/>
    <property type="project" value="TreeGrafter"/>
</dbReference>
<keyword evidence="5" id="KW-0328">Glycosyltransferase</keyword>
<accession>A0A1W0X0S1</accession>
<dbReference type="OrthoDB" id="8932176at2759"/>
<sequence>MSNLGITDPCVDAMNSLGLKLEELQDLEVDAGLGNGGLGRLAACFMDSLATLSIPAIGYGIRYEFGIFNQRVINGEQVEERDDWLEFGDPWEKLRQDKKISVYFNGKTYVDKEGRSHWVDTQVSYFLFE</sequence>
<evidence type="ECO:0000256" key="4">
    <source>
        <dbReference type="ARBA" id="ARBA00046783"/>
    </source>
</evidence>
<evidence type="ECO:0000256" key="5">
    <source>
        <dbReference type="RuleBase" id="RU000587"/>
    </source>
</evidence>
<gene>
    <name evidence="6" type="ORF">BV898_05232</name>
</gene>
<dbReference type="PANTHER" id="PTHR11468">
    <property type="entry name" value="GLYCOGEN PHOSPHORYLASE"/>
    <property type="match status" value="1"/>
</dbReference>
<dbReference type="GO" id="GO:0030170">
    <property type="term" value="F:pyridoxal phosphate binding"/>
    <property type="evidence" value="ECO:0007669"/>
    <property type="project" value="TreeGrafter"/>
</dbReference>
<keyword evidence="7" id="KW-1185">Reference proteome</keyword>
<name>A0A1W0X0S1_HYPEX</name>
<keyword evidence="5" id="KW-0808">Transferase</keyword>
<evidence type="ECO:0000256" key="3">
    <source>
        <dbReference type="ARBA" id="ARBA00037413"/>
    </source>
</evidence>
<organism evidence="6 7">
    <name type="scientific">Hypsibius exemplaris</name>
    <name type="common">Freshwater tardigrade</name>
    <dbReference type="NCBI Taxonomy" id="2072580"/>
    <lineage>
        <taxon>Eukaryota</taxon>
        <taxon>Metazoa</taxon>
        <taxon>Ecdysozoa</taxon>
        <taxon>Tardigrada</taxon>
        <taxon>Eutardigrada</taxon>
        <taxon>Parachela</taxon>
        <taxon>Hypsibioidea</taxon>
        <taxon>Hypsibiidae</taxon>
        <taxon>Hypsibius</taxon>
    </lineage>
</organism>
<dbReference type="AlphaFoldDB" id="A0A1W0X0S1"/>
<keyword evidence="5" id="KW-0663">Pyridoxal phosphate</keyword>
<dbReference type="Proteomes" id="UP000192578">
    <property type="component" value="Unassembled WGS sequence"/>
</dbReference>